<dbReference type="AlphaFoldDB" id="A0A7S3F434"/>
<evidence type="ECO:0000313" key="1">
    <source>
        <dbReference type="EMBL" id="CAE0123556.1"/>
    </source>
</evidence>
<protein>
    <submittedName>
        <fullName evidence="1">Uncharacterized protein</fullName>
    </submittedName>
</protein>
<sequence length="257" mass="28252">MTQTSAQLKLQRATDLELEQAREQRDLIQAVLTVEYNSTPHALRTVPSSLFMNKADNVDPSSYDSVHQAPPPSLVRQKRDVERLHAVAASSEAELVEIRSAVPAANVLHRSRTRETRGQEVAGRVVRSQLVQRHIRDEQQQHQNLLRAAIAESRERARQCRHQHWSAEKEGMAEAQACRARAKPSASVFGDRRPSSASLLAGCKSVGSTASGISHHGSSLSFGRSTSLPFSSLPRSLTADYPLGLPRPLTPGPRVTH</sequence>
<accession>A0A7S3F434</accession>
<proteinExistence type="predicted"/>
<dbReference type="EMBL" id="HBHX01043816">
    <property type="protein sequence ID" value="CAE0123556.1"/>
    <property type="molecule type" value="Transcribed_RNA"/>
</dbReference>
<gene>
    <name evidence="1" type="ORF">HERI1096_LOCUS24258</name>
</gene>
<organism evidence="1">
    <name type="scientific">Haptolina ericina</name>
    <dbReference type="NCBI Taxonomy" id="156174"/>
    <lineage>
        <taxon>Eukaryota</taxon>
        <taxon>Haptista</taxon>
        <taxon>Haptophyta</taxon>
        <taxon>Prymnesiophyceae</taxon>
        <taxon>Prymnesiales</taxon>
        <taxon>Prymnesiaceae</taxon>
        <taxon>Haptolina</taxon>
    </lineage>
</organism>
<reference evidence="1" key="1">
    <citation type="submission" date="2021-01" db="EMBL/GenBank/DDBJ databases">
        <authorList>
            <person name="Corre E."/>
            <person name="Pelletier E."/>
            <person name="Niang G."/>
            <person name="Scheremetjew M."/>
            <person name="Finn R."/>
            <person name="Kale V."/>
            <person name="Holt S."/>
            <person name="Cochrane G."/>
            <person name="Meng A."/>
            <person name="Brown T."/>
            <person name="Cohen L."/>
        </authorList>
    </citation>
    <scope>NUCLEOTIDE SEQUENCE</scope>
    <source>
        <strain evidence="1">CCMP281</strain>
    </source>
</reference>
<name>A0A7S3F434_9EUKA</name>